<proteinExistence type="predicted"/>
<protein>
    <submittedName>
        <fullName evidence="2">Uncharacterized protein</fullName>
    </submittedName>
</protein>
<gene>
    <name evidence="2" type="ORF">DMN91_011654</name>
</gene>
<feature type="region of interest" description="Disordered" evidence="1">
    <location>
        <begin position="181"/>
        <end position="219"/>
    </location>
</feature>
<feature type="compositionally biased region" description="Polar residues" evidence="1">
    <location>
        <begin position="181"/>
        <end position="202"/>
    </location>
</feature>
<sequence>MEWTVVHFIEEDLVEAVPVAWLLDDLCHWPPYRGKKLIHAVAVCEKPVFGSWPLFKIRKLGNGCTYDTLIKAREKASIAEDTSDLTSDIEAKRIRKKKKYLYDTNESQEALINESPSDDEVHSANVPVLPDSDNKKKDVNKRMTPQLPTCEITNKGKGKNVSNLDKKIYKKTNTSFISINNAQDVSSTETSSDNEVGYSTQFPIVPDDHTELPGTSTKK</sequence>
<accession>A0A3L8D7N1</accession>
<dbReference type="AlphaFoldDB" id="A0A3L8D7N1"/>
<name>A0A3L8D7N1_OOCBI</name>
<dbReference type="Proteomes" id="UP000279307">
    <property type="component" value="Chromosome 12"/>
</dbReference>
<comment type="caution">
    <text evidence="2">The sequence shown here is derived from an EMBL/GenBank/DDBJ whole genome shotgun (WGS) entry which is preliminary data.</text>
</comment>
<organism evidence="2 3">
    <name type="scientific">Ooceraea biroi</name>
    <name type="common">Clonal raider ant</name>
    <name type="synonym">Cerapachys biroi</name>
    <dbReference type="NCBI Taxonomy" id="2015173"/>
    <lineage>
        <taxon>Eukaryota</taxon>
        <taxon>Metazoa</taxon>
        <taxon>Ecdysozoa</taxon>
        <taxon>Arthropoda</taxon>
        <taxon>Hexapoda</taxon>
        <taxon>Insecta</taxon>
        <taxon>Pterygota</taxon>
        <taxon>Neoptera</taxon>
        <taxon>Endopterygota</taxon>
        <taxon>Hymenoptera</taxon>
        <taxon>Apocrita</taxon>
        <taxon>Aculeata</taxon>
        <taxon>Formicoidea</taxon>
        <taxon>Formicidae</taxon>
        <taxon>Dorylinae</taxon>
        <taxon>Ooceraea</taxon>
    </lineage>
</organism>
<evidence type="ECO:0000313" key="3">
    <source>
        <dbReference type="Proteomes" id="UP000279307"/>
    </source>
</evidence>
<feature type="region of interest" description="Disordered" evidence="1">
    <location>
        <begin position="111"/>
        <end position="140"/>
    </location>
</feature>
<reference evidence="2 3" key="1">
    <citation type="journal article" date="2018" name="Genome Res.">
        <title>The genomic architecture and molecular evolution of ant odorant receptors.</title>
        <authorList>
            <person name="McKenzie S.K."/>
            <person name="Kronauer D.J.C."/>
        </authorList>
    </citation>
    <scope>NUCLEOTIDE SEQUENCE [LARGE SCALE GENOMIC DNA]</scope>
    <source>
        <strain evidence="2">Clonal line C1</strain>
    </source>
</reference>
<evidence type="ECO:0000256" key="1">
    <source>
        <dbReference type="SAM" id="MobiDB-lite"/>
    </source>
</evidence>
<evidence type="ECO:0000313" key="2">
    <source>
        <dbReference type="EMBL" id="RLU15898.1"/>
    </source>
</evidence>
<dbReference type="EMBL" id="QOIP01000012">
    <property type="protein sequence ID" value="RLU15898.1"/>
    <property type="molecule type" value="Genomic_DNA"/>
</dbReference>